<keyword evidence="5 8" id="KW-0472">Membrane</keyword>
<evidence type="ECO:0000256" key="3">
    <source>
        <dbReference type="ARBA" id="ARBA00022692"/>
    </source>
</evidence>
<evidence type="ECO:0000256" key="8">
    <source>
        <dbReference type="SAM" id="Phobius"/>
    </source>
</evidence>
<evidence type="ECO:0008006" key="11">
    <source>
        <dbReference type="Google" id="ProtNLM"/>
    </source>
</evidence>
<dbReference type="GO" id="GO:0089718">
    <property type="term" value="P:amino acid import across plasma membrane"/>
    <property type="evidence" value="ECO:0007669"/>
    <property type="project" value="TreeGrafter"/>
</dbReference>
<dbReference type="InterPro" id="IPR000175">
    <property type="entry name" value="Na/ntran_symport"/>
</dbReference>
<name>A0A401SJD3_CHIPU</name>
<evidence type="ECO:0000256" key="6">
    <source>
        <dbReference type="PIRSR" id="PIRSR600175-1"/>
    </source>
</evidence>
<dbReference type="PRINTS" id="PR00176">
    <property type="entry name" value="NANEUSMPORT"/>
</dbReference>
<feature type="transmembrane region" description="Helical" evidence="8">
    <location>
        <begin position="78"/>
        <end position="96"/>
    </location>
</feature>
<dbReference type="Pfam" id="PF00209">
    <property type="entry name" value="SNF"/>
    <property type="match status" value="1"/>
</dbReference>
<feature type="transmembrane region" description="Helical" evidence="8">
    <location>
        <begin position="134"/>
        <end position="151"/>
    </location>
</feature>
<proteinExistence type="predicted"/>
<feature type="transmembrane region" description="Helical" evidence="8">
    <location>
        <begin position="451"/>
        <end position="476"/>
    </location>
</feature>
<feature type="disulfide bond" evidence="7">
    <location>
        <begin position="160"/>
        <end position="170"/>
    </location>
</feature>
<evidence type="ECO:0000256" key="2">
    <source>
        <dbReference type="ARBA" id="ARBA00022448"/>
    </source>
</evidence>
<protein>
    <recommendedName>
        <fullName evidence="11">Transporter</fullName>
    </recommendedName>
</protein>
<feature type="transmembrane region" description="Helical" evidence="8">
    <location>
        <begin position="238"/>
        <end position="257"/>
    </location>
</feature>
<dbReference type="PANTHER" id="PTHR11616:SF286">
    <property type="entry name" value="SODIUM- AND CHLORIDE-DEPENDENT NEUTRAL AND BASIC AMINO ACID TRANSPORTER B(0+)"/>
    <property type="match status" value="1"/>
</dbReference>
<evidence type="ECO:0000313" key="10">
    <source>
        <dbReference type="Proteomes" id="UP000287033"/>
    </source>
</evidence>
<dbReference type="GO" id="GO:0001761">
    <property type="term" value="F:beta-alanine transmembrane transporter activity"/>
    <property type="evidence" value="ECO:0007669"/>
    <property type="project" value="TreeGrafter"/>
</dbReference>
<gene>
    <name evidence="9" type="ORF">chiPu_0008975</name>
</gene>
<dbReference type="EMBL" id="BEZZ01000307">
    <property type="protein sequence ID" value="GCC30524.1"/>
    <property type="molecule type" value="Genomic_DNA"/>
</dbReference>
<feature type="binding site" evidence="6">
    <location>
        <position position="325"/>
    </location>
    <ligand>
        <name>Na(+)</name>
        <dbReference type="ChEBI" id="CHEBI:29101"/>
        <label>1</label>
    </ligand>
</feature>
<feature type="binding site" evidence="6">
    <location>
        <position position="62"/>
    </location>
    <ligand>
        <name>Na(+)</name>
        <dbReference type="ChEBI" id="CHEBI:29101"/>
        <label>1</label>
    </ligand>
</feature>
<feature type="transmembrane region" description="Helical" evidence="8">
    <location>
        <begin position="407"/>
        <end position="424"/>
    </location>
</feature>
<dbReference type="Proteomes" id="UP000287033">
    <property type="component" value="Unassembled WGS sequence"/>
</dbReference>
<dbReference type="GO" id="GO:0015657">
    <property type="term" value="F:branched-chain amino acid:sodium symporter activity"/>
    <property type="evidence" value="ECO:0007669"/>
    <property type="project" value="TreeGrafter"/>
</dbReference>
<feature type="transmembrane region" description="Helical" evidence="8">
    <location>
        <begin position="526"/>
        <end position="549"/>
    </location>
</feature>
<evidence type="ECO:0000256" key="5">
    <source>
        <dbReference type="ARBA" id="ARBA00023136"/>
    </source>
</evidence>
<dbReference type="GO" id="GO:0046872">
    <property type="term" value="F:metal ion binding"/>
    <property type="evidence" value="ECO:0007669"/>
    <property type="project" value="UniProtKB-KW"/>
</dbReference>
<feature type="transmembrane region" description="Helical" evidence="8">
    <location>
        <begin position="108"/>
        <end position="127"/>
    </location>
</feature>
<feature type="transmembrane region" description="Helical" evidence="8">
    <location>
        <begin position="561"/>
        <end position="586"/>
    </location>
</feature>
<reference evidence="9 10" key="1">
    <citation type="journal article" date="2018" name="Nat. Ecol. Evol.">
        <title>Shark genomes provide insights into elasmobranch evolution and the origin of vertebrates.</title>
        <authorList>
            <person name="Hara Y"/>
            <person name="Yamaguchi K"/>
            <person name="Onimaru K"/>
            <person name="Kadota M"/>
            <person name="Koyanagi M"/>
            <person name="Keeley SD"/>
            <person name="Tatsumi K"/>
            <person name="Tanaka K"/>
            <person name="Motone F"/>
            <person name="Kageyama Y"/>
            <person name="Nozu R"/>
            <person name="Adachi N"/>
            <person name="Nishimura O"/>
            <person name="Nakagawa R"/>
            <person name="Tanegashima C"/>
            <person name="Kiyatake I"/>
            <person name="Matsumoto R"/>
            <person name="Murakumo K"/>
            <person name="Nishida K"/>
            <person name="Terakita A"/>
            <person name="Kuratani S"/>
            <person name="Sato K"/>
            <person name="Hyodo S Kuraku.S."/>
        </authorList>
    </citation>
    <scope>NUCLEOTIDE SEQUENCE [LARGE SCALE GENOMIC DNA]</scope>
</reference>
<feature type="transmembrane region" description="Helical" evidence="8">
    <location>
        <begin position="318"/>
        <end position="339"/>
    </location>
</feature>
<dbReference type="PROSITE" id="PS50267">
    <property type="entry name" value="NA_NEUROTRAN_SYMP_3"/>
    <property type="match status" value="1"/>
</dbReference>
<feature type="binding site" evidence="6">
    <location>
        <position position="357"/>
    </location>
    <ligand>
        <name>Na(+)</name>
        <dbReference type="ChEBI" id="CHEBI:29101"/>
        <label>1</label>
    </ligand>
</feature>
<dbReference type="GO" id="GO:1901235">
    <property type="term" value="F:(R)-carnitine transmembrane transporter activity"/>
    <property type="evidence" value="ECO:0007669"/>
    <property type="project" value="TreeGrafter"/>
</dbReference>
<sequence>MDIRQLAVSRFLQLYHLIYRSEDTAAGHEEVTEGDENVERGNWASKTDYMLSAIGCVVGLGNVWRFPALAYRNGGGAFFIPYLTMLVFAGMPLFFLESSLGQFASLGPVAVWKAVPILQGVGITLVVKGFFGKITYSCVLAYSLYYLFASFQSPLPWSDCFSWWGADEKCSRTPKDPLCNLTLNDGYFEIVNTTWLLANNKTCPDGSEISIPHLGPSEQYWDKAVLRRTSSVNETGEIVWHLALCLLLTWLIVGAALSKGIKSSGKVVYFTATFPFVILIILLIQGLTLEGASKGIEFYIGSQSDFTKLTEAQVWIDAAVQIFFSCSVGSGLLITLSSYNKFHNNSYQDTIIVCVVNSLTSFFAGFVIFSNLGHMAHVQNKTVSDFAQSDFGLIFIVYPEAVSQLPWAPFWSILFFLMIFMLGIDGQFADLENVITVLLDRFPEYLRAKRFFLTIGICILLYLFGLVSVTQAGIYWMHIIDYFSIGWVLILTALQELFGIVAIYGTNRFIKDIEMMIGERTWLFWLWWKLCWLFVSPFVLAMVFFWSLMTFVPPMYQSTRYPGWVIAFGWCLTVIIVIWIPIVAVIKIIQADGSNLYEKFTTAFKSAPDWGPYLEQHRGARYRKRPDLPEAHVTMETLSLGSL</sequence>
<feature type="binding site" evidence="6">
    <location>
        <position position="425"/>
    </location>
    <ligand>
        <name>Na(+)</name>
        <dbReference type="ChEBI" id="CHEBI:29101"/>
        <label>1</label>
    </ligand>
</feature>
<comment type="caution">
    <text evidence="9">The sequence shown here is derived from an EMBL/GenBank/DDBJ whole genome shotgun (WGS) entry which is preliminary data.</text>
</comment>
<keyword evidence="4 8" id="KW-1133">Transmembrane helix</keyword>
<dbReference type="AlphaFoldDB" id="A0A401SJD3"/>
<evidence type="ECO:0000256" key="1">
    <source>
        <dbReference type="ARBA" id="ARBA00004141"/>
    </source>
</evidence>
<dbReference type="PROSITE" id="PS00754">
    <property type="entry name" value="NA_NEUROTRAN_SYMP_2"/>
    <property type="match status" value="1"/>
</dbReference>
<keyword evidence="3 8" id="KW-0812">Transmembrane</keyword>
<dbReference type="GO" id="GO:0022858">
    <property type="term" value="F:alanine transmembrane transporter activity"/>
    <property type="evidence" value="ECO:0007669"/>
    <property type="project" value="TreeGrafter"/>
</dbReference>
<evidence type="ECO:0000313" key="9">
    <source>
        <dbReference type="EMBL" id="GCC30524.1"/>
    </source>
</evidence>
<comment type="subcellular location">
    <subcellularLocation>
        <location evidence="1">Membrane</location>
        <topology evidence="1">Multi-pass membrane protein</topology>
    </subcellularLocation>
</comment>
<dbReference type="STRING" id="137246.A0A401SJD3"/>
<feature type="binding site" evidence="6">
    <location>
        <position position="58"/>
    </location>
    <ligand>
        <name>Na(+)</name>
        <dbReference type="ChEBI" id="CHEBI:29101"/>
        <label>1</label>
    </ligand>
</feature>
<keyword evidence="10" id="KW-1185">Reference proteome</keyword>
<feature type="binding site" evidence="6">
    <location>
        <position position="55"/>
    </location>
    <ligand>
        <name>Na(+)</name>
        <dbReference type="ChEBI" id="CHEBI:29101"/>
        <label>1</label>
    </ligand>
</feature>
<feature type="binding site" evidence="6">
    <location>
        <position position="422"/>
    </location>
    <ligand>
        <name>Na(+)</name>
        <dbReference type="ChEBI" id="CHEBI:29101"/>
        <label>1</label>
    </ligand>
</feature>
<feature type="transmembrane region" description="Helical" evidence="8">
    <location>
        <begin position="269"/>
        <end position="289"/>
    </location>
</feature>
<organism evidence="9 10">
    <name type="scientific">Chiloscyllium punctatum</name>
    <name type="common">Brownbanded bambooshark</name>
    <name type="synonym">Hemiscyllium punctatum</name>
    <dbReference type="NCBI Taxonomy" id="137246"/>
    <lineage>
        <taxon>Eukaryota</taxon>
        <taxon>Metazoa</taxon>
        <taxon>Chordata</taxon>
        <taxon>Craniata</taxon>
        <taxon>Vertebrata</taxon>
        <taxon>Chondrichthyes</taxon>
        <taxon>Elasmobranchii</taxon>
        <taxon>Galeomorphii</taxon>
        <taxon>Galeoidea</taxon>
        <taxon>Orectolobiformes</taxon>
        <taxon>Hemiscylliidae</taxon>
        <taxon>Chiloscyllium</taxon>
    </lineage>
</organism>
<dbReference type="PANTHER" id="PTHR11616">
    <property type="entry name" value="SODIUM/CHLORIDE DEPENDENT TRANSPORTER"/>
    <property type="match status" value="1"/>
</dbReference>
<dbReference type="OrthoDB" id="10326973at2759"/>
<dbReference type="SUPFAM" id="SSF161070">
    <property type="entry name" value="SNF-like"/>
    <property type="match status" value="1"/>
</dbReference>
<keyword evidence="7" id="KW-1015">Disulfide bond</keyword>
<dbReference type="OMA" id="HYAVFEN"/>
<dbReference type="GO" id="GO:0015374">
    <property type="term" value="F:neutral, basic amino acid:sodium:chloride symporter activity"/>
    <property type="evidence" value="ECO:0007669"/>
    <property type="project" value="TreeGrafter"/>
</dbReference>
<feature type="transmembrane region" description="Helical" evidence="8">
    <location>
        <begin position="351"/>
        <end position="372"/>
    </location>
</feature>
<evidence type="ECO:0000256" key="7">
    <source>
        <dbReference type="PIRSR" id="PIRSR600175-2"/>
    </source>
</evidence>
<accession>A0A401SJD3</accession>
<keyword evidence="2" id="KW-0813">Transport</keyword>
<evidence type="ECO:0000256" key="4">
    <source>
        <dbReference type="ARBA" id="ARBA00022989"/>
    </source>
</evidence>
<keyword evidence="6" id="KW-0915">Sodium</keyword>
<dbReference type="GO" id="GO:0005886">
    <property type="term" value="C:plasma membrane"/>
    <property type="evidence" value="ECO:0007669"/>
    <property type="project" value="TreeGrafter"/>
</dbReference>
<feature type="transmembrane region" description="Helical" evidence="8">
    <location>
        <begin position="482"/>
        <end position="505"/>
    </location>
</feature>
<keyword evidence="6" id="KW-0479">Metal-binding</keyword>
<dbReference type="InterPro" id="IPR037272">
    <property type="entry name" value="SNS_sf"/>
</dbReference>